<organism evidence="2 3">
    <name type="scientific">Apodospora peruviana</name>
    <dbReference type="NCBI Taxonomy" id="516989"/>
    <lineage>
        <taxon>Eukaryota</taxon>
        <taxon>Fungi</taxon>
        <taxon>Dikarya</taxon>
        <taxon>Ascomycota</taxon>
        <taxon>Pezizomycotina</taxon>
        <taxon>Sordariomycetes</taxon>
        <taxon>Sordariomycetidae</taxon>
        <taxon>Sordariales</taxon>
        <taxon>Lasiosphaeriaceae</taxon>
        <taxon>Apodospora</taxon>
    </lineage>
</organism>
<evidence type="ECO:0000256" key="1">
    <source>
        <dbReference type="SAM" id="MobiDB-lite"/>
    </source>
</evidence>
<reference evidence="2" key="1">
    <citation type="journal article" date="2023" name="Mol. Phylogenet. Evol.">
        <title>Genome-scale phylogeny and comparative genomics of the fungal order Sordariales.</title>
        <authorList>
            <person name="Hensen N."/>
            <person name="Bonometti L."/>
            <person name="Westerberg I."/>
            <person name="Brannstrom I.O."/>
            <person name="Guillou S."/>
            <person name="Cros-Aarteil S."/>
            <person name="Calhoun S."/>
            <person name="Haridas S."/>
            <person name="Kuo A."/>
            <person name="Mondo S."/>
            <person name="Pangilinan J."/>
            <person name="Riley R."/>
            <person name="LaButti K."/>
            <person name="Andreopoulos B."/>
            <person name="Lipzen A."/>
            <person name="Chen C."/>
            <person name="Yan M."/>
            <person name="Daum C."/>
            <person name="Ng V."/>
            <person name="Clum A."/>
            <person name="Steindorff A."/>
            <person name="Ohm R.A."/>
            <person name="Martin F."/>
            <person name="Silar P."/>
            <person name="Natvig D.O."/>
            <person name="Lalanne C."/>
            <person name="Gautier V."/>
            <person name="Ament-Velasquez S.L."/>
            <person name="Kruys A."/>
            <person name="Hutchinson M.I."/>
            <person name="Powell A.J."/>
            <person name="Barry K."/>
            <person name="Miller A.N."/>
            <person name="Grigoriev I.V."/>
            <person name="Debuchy R."/>
            <person name="Gladieux P."/>
            <person name="Hiltunen Thoren M."/>
            <person name="Johannesson H."/>
        </authorList>
    </citation>
    <scope>NUCLEOTIDE SEQUENCE</scope>
    <source>
        <strain evidence="2">CBS 118394</strain>
    </source>
</reference>
<feature type="region of interest" description="Disordered" evidence="1">
    <location>
        <begin position="135"/>
        <end position="157"/>
    </location>
</feature>
<reference evidence="2" key="2">
    <citation type="submission" date="2023-06" db="EMBL/GenBank/DDBJ databases">
        <authorList>
            <consortium name="Lawrence Berkeley National Laboratory"/>
            <person name="Haridas S."/>
            <person name="Hensen N."/>
            <person name="Bonometti L."/>
            <person name="Westerberg I."/>
            <person name="Brannstrom I.O."/>
            <person name="Guillou S."/>
            <person name="Cros-Aarteil S."/>
            <person name="Calhoun S."/>
            <person name="Kuo A."/>
            <person name="Mondo S."/>
            <person name="Pangilinan J."/>
            <person name="Riley R."/>
            <person name="Labutti K."/>
            <person name="Andreopoulos B."/>
            <person name="Lipzen A."/>
            <person name="Chen C."/>
            <person name="Yanf M."/>
            <person name="Daum C."/>
            <person name="Ng V."/>
            <person name="Clum A."/>
            <person name="Steindorff A."/>
            <person name="Ohm R."/>
            <person name="Martin F."/>
            <person name="Silar P."/>
            <person name="Natvig D."/>
            <person name="Lalanne C."/>
            <person name="Gautier V."/>
            <person name="Ament-Velasquez S.L."/>
            <person name="Kruys A."/>
            <person name="Hutchinson M.I."/>
            <person name="Powell A.J."/>
            <person name="Barry K."/>
            <person name="Miller A.N."/>
            <person name="Grigoriev I.V."/>
            <person name="Debuchy R."/>
            <person name="Gladieux P."/>
            <person name="Thoren M.H."/>
            <person name="Johannesson H."/>
        </authorList>
    </citation>
    <scope>NUCLEOTIDE SEQUENCE</scope>
    <source>
        <strain evidence="2">CBS 118394</strain>
    </source>
</reference>
<evidence type="ECO:0000313" key="2">
    <source>
        <dbReference type="EMBL" id="KAK3315472.1"/>
    </source>
</evidence>
<dbReference type="AlphaFoldDB" id="A0AAE0HZ03"/>
<gene>
    <name evidence="2" type="ORF">B0H66DRAFT_536342</name>
</gene>
<comment type="caution">
    <text evidence="2">The sequence shown here is derived from an EMBL/GenBank/DDBJ whole genome shotgun (WGS) entry which is preliminary data.</text>
</comment>
<keyword evidence="3" id="KW-1185">Reference proteome</keyword>
<dbReference type="EMBL" id="JAUEDM010000006">
    <property type="protein sequence ID" value="KAK3315472.1"/>
    <property type="molecule type" value="Genomic_DNA"/>
</dbReference>
<name>A0AAE0HZ03_9PEZI</name>
<sequence length="157" mass="16499">MFNYTYPGNVPLNTAAETAVGAYMRGAWAAFSRDPFDVLTNYNPDNNTAWPKYWLEDKTGTIARLDWDNQTGPNLVSVNFDANSSSGGNMTASDPYATACLPPNATTSPTTTTGYGTSTSSASTLETLITATTIPTVTPGNGSGSSIVPLGVNRGRN</sequence>
<dbReference type="Proteomes" id="UP001283341">
    <property type="component" value="Unassembled WGS sequence"/>
</dbReference>
<accession>A0AAE0HZ03</accession>
<evidence type="ECO:0000313" key="3">
    <source>
        <dbReference type="Proteomes" id="UP001283341"/>
    </source>
</evidence>
<proteinExistence type="predicted"/>
<protein>
    <submittedName>
        <fullName evidence="2">Uncharacterized protein</fullName>
    </submittedName>
</protein>